<evidence type="ECO:0000313" key="1">
    <source>
        <dbReference type="EMBL" id="KAB0361454.1"/>
    </source>
</evidence>
<protein>
    <submittedName>
        <fullName evidence="1">Uncharacterized protein</fullName>
    </submittedName>
</protein>
<dbReference type="EMBL" id="VCEA01000001">
    <property type="protein sequence ID" value="KAB0361454.1"/>
    <property type="molecule type" value="Genomic_DNA"/>
</dbReference>
<proteinExistence type="predicted"/>
<reference evidence="1 2" key="1">
    <citation type="submission" date="2019-06" db="EMBL/GenBank/DDBJ databases">
        <title>Discovery of a novel chromosome fission-fusion reversal in muntjac.</title>
        <authorList>
            <person name="Mudd A.B."/>
            <person name="Bredeson J.V."/>
            <person name="Baum R."/>
            <person name="Hockemeyer D."/>
            <person name="Rokhsar D.S."/>
        </authorList>
    </citation>
    <scope>NUCLEOTIDE SEQUENCE [LARGE SCALE GENOMIC DNA]</scope>
    <source>
        <strain evidence="1">UTSW_UCB_Mm</strain>
        <tissue evidence="1">Fibroblast cell line</tissue>
    </source>
</reference>
<gene>
    <name evidence="1" type="ORF">FD754_005610</name>
</gene>
<name>A0A5N3WJ14_MUNMU</name>
<organism evidence="1 2">
    <name type="scientific">Muntiacus muntjak</name>
    <name type="common">Barking deer</name>
    <name type="synonym">Indian muntjac</name>
    <dbReference type="NCBI Taxonomy" id="9888"/>
    <lineage>
        <taxon>Eukaryota</taxon>
        <taxon>Metazoa</taxon>
        <taxon>Chordata</taxon>
        <taxon>Craniata</taxon>
        <taxon>Vertebrata</taxon>
        <taxon>Euteleostomi</taxon>
        <taxon>Mammalia</taxon>
        <taxon>Eutheria</taxon>
        <taxon>Laurasiatheria</taxon>
        <taxon>Artiodactyla</taxon>
        <taxon>Ruminantia</taxon>
        <taxon>Pecora</taxon>
        <taxon>Cervidae</taxon>
        <taxon>Muntiacinae</taxon>
        <taxon>Muntiacus</taxon>
    </lineage>
</organism>
<comment type="caution">
    <text evidence="1">The sequence shown here is derived from an EMBL/GenBank/DDBJ whole genome shotgun (WGS) entry which is preliminary data.</text>
</comment>
<dbReference type="AlphaFoldDB" id="A0A5N3WJ14"/>
<accession>A0A5N3WJ14</accession>
<dbReference type="Proteomes" id="UP000326458">
    <property type="component" value="Unassembled WGS sequence"/>
</dbReference>
<keyword evidence="2" id="KW-1185">Reference proteome</keyword>
<sequence length="36" mass="4069">MNNETTTLISLKEAMKRLLRATGREQAWVGFSGKMV</sequence>
<evidence type="ECO:0000313" key="2">
    <source>
        <dbReference type="Proteomes" id="UP000326458"/>
    </source>
</evidence>